<comment type="subcellular location">
    <subcellularLocation>
        <location evidence="1">Cell membrane</location>
        <topology evidence="1">Multi-pass membrane protein</topology>
    </subcellularLocation>
</comment>
<evidence type="ECO:0000256" key="8">
    <source>
        <dbReference type="ARBA" id="ARBA00022967"/>
    </source>
</evidence>
<dbReference type="InterPro" id="IPR059000">
    <property type="entry name" value="ATPase_P-type_domA"/>
</dbReference>
<evidence type="ECO:0000256" key="9">
    <source>
        <dbReference type="ARBA" id="ARBA00022989"/>
    </source>
</evidence>
<reference evidence="13" key="1">
    <citation type="submission" date="2024-05" db="EMBL/GenBank/DDBJ databases">
        <title>Genome sequencing of novel strain.</title>
        <authorList>
            <person name="Ganbat D."/>
            <person name="Ganbat S."/>
            <person name="Lee S.-J."/>
        </authorList>
    </citation>
    <scope>NUCLEOTIDE SEQUENCE</scope>
    <source>
        <strain evidence="13">SMD15-11</strain>
    </source>
</reference>
<dbReference type="InterPro" id="IPR004014">
    <property type="entry name" value="ATPase_P-typ_cation-transptr_N"/>
</dbReference>
<dbReference type="SUPFAM" id="SSF81660">
    <property type="entry name" value="Metal cation-transporting ATPase, ATP-binding domain N"/>
    <property type="match status" value="1"/>
</dbReference>
<dbReference type="Pfam" id="PF00689">
    <property type="entry name" value="Cation_ATPase_C"/>
    <property type="match status" value="1"/>
</dbReference>
<dbReference type="Gene3D" id="1.20.1110.10">
    <property type="entry name" value="Calcium-transporting ATPase, transmembrane domain"/>
    <property type="match status" value="1"/>
</dbReference>
<keyword evidence="7" id="KW-0067">ATP-binding</keyword>
<dbReference type="Gene3D" id="3.40.50.1000">
    <property type="entry name" value="HAD superfamily/HAD-like"/>
    <property type="match status" value="1"/>
</dbReference>
<evidence type="ECO:0000256" key="5">
    <source>
        <dbReference type="ARBA" id="ARBA00022723"/>
    </source>
</evidence>
<organism evidence="13">
    <name type="scientific">Thermohahella caldifontis</name>
    <dbReference type="NCBI Taxonomy" id="3142973"/>
    <lineage>
        <taxon>Bacteria</taxon>
        <taxon>Pseudomonadati</taxon>
        <taxon>Pseudomonadota</taxon>
        <taxon>Gammaproteobacteria</taxon>
        <taxon>Oceanospirillales</taxon>
        <taxon>Hahellaceae</taxon>
        <taxon>Thermohahella</taxon>
    </lineage>
</organism>
<dbReference type="InterPro" id="IPR001757">
    <property type="entry name" value="P_typ_ATPase"/>
</dbReference>
<dbReference type="Gene3D" id="3.40.1110.10">
    <property type="entry name" value="Calcium-transporting ATPase, cytoplasmic domain N"/>
    <property type="match status" value="1"/>
</dbReference>
<dbReference type="PANTHER" id="PTHR42861">
    <property type="entry name" value="CALCIUM-TRANSPORTING ATPASE"/>
    <property type="match status" value="1"/>
</dbReference>
<dbReference type="GO" id="GO:0005524">
    <property type="term" value="F:ATP binding"/>
    <property type="evidence" value="ECO:0007669"/>
    <property type="project" value="UniProtKB-KW"/>
</dbReference>
<dbReference type="Gene3D" id="2.70.150.10">
    <property type="entry name" value="Calcium-transporting ATPase, cytoplasmic transduction domain A"/>
    <property type="match status" value="1"/>
</dbReference>
<feature type="transmembrane region" description="Helical" evidence="11">
    <location>
        <begin position="830"/>
        <end position="848"/>
    </location>
</feature>
<dbReference type="InterPro" id="IPR018303">
    <property type="entry name" value="ATPase_P-typ_P_site"/>
</dbReference>
<protein>
    <submittedName>
        <fullName evidence="13">HAD-IC family P-type ATPase</fullName>
    </submittedName>
</protein>
<dbReference type="PROSITE" id="PS00154">
    <property type="entry name" value="ATPASE_E1_E2"/>
    <property type="match status" value="1"/>
</dbReference>
<dbReference type="SMART" id="SM00831">
    <property type="entry name" value="Cation_ATPase_N"/>
    <property type="match status" value="1"/>
</dbReference>
<sequence>MNAGQSPFNPARQPWHAHDKATAARLLSVDPAAGLSQVEAETRLAQCGPNQLAENPPRSKWRAFLDQFKNLLVVVLIGAAILAGMIGDLKDAVVILIVVLLNALLGFWQENRAEQTLAALKKMLAPVARVRREGKTEEVDARCLVPGDIVLLEAGNRVPADGRLVVTHNVEIDESALTGESQPTGKDADVQLPEDAPLAERTNMAFMNTVVTRGRAELMVTATGMGTEMGRLSGMLAEAESGPTPLQEQLDGLAQRLAIIAATIIALILGLGLWRGEPLVETLLTSIALAVAAIPEGLPAVVTVTLAIGMHRMAQHRAIVKKLAAVETLGCTTVICSDKTGTLTLNQMTARAVVYQGRRFSVTGEGYGTQGEIRAEDKGGTPDFSPLLYPAALANDSRLRDGGLIGDPTEGALLALAAKGGINTDELTRKWPRIAEIPFDSAYKFHATFHRDGEVVRVFVKGAPDVLLTRSARQLGPDGETPLDIQWWQAENERLAGEAMRVLAVASRTLAAAEFDPTIDLMTLVQDLTFVGLAGIIDPPRPEARDAIALCRRAGIQVRMITGDHKATAAAIARELGLQGGVLEGRDLDALGPEALREKLRGVSVFARVAPEHKVRIVKALKADGHVVAMTGDGVNDAPALKAADIGVAMGITGTEVTKEAATMVLTDDNFATIVRAVKEGRAIYDNIIKFVRFQLSTNMGAIQTVLGASLLGWSTPFTAIQILWINIIMDGPPAMSLGGEPARDGLMDEPPRVRDARVLTGGRLGRLLVYGLTMAVGTLSLFWYAQSQGEAYALTLAFTTFVLFQFFNVFNARAETGSALNRHFFRNRWLWLSLVAVLILQALVVHWAPAQAIFRTTDLAPADWGLAVLVASTVWVFDELRKLMTRMLHSLPAFHDKGDL</sequence>
<evidence type="ECO:0000256" key="3">
    <source>
        <dbReference type="ARBA" id="ARBA00022475"/>
    </source>
</evidence>
<dbReference type="SFLD" id="SFLDG00002">
    <property type="entry name" value="C1.7:_P-type_atpase_like"/>
    <property type="match status" value="1"/>
</dbReference>
<keyword evidence="9 11" id="KW-1133">Transmembrane helix</keyword>
<dbReference type="GO" id="GO:0046872">
    <property type="term" value="F:metal ion binding"/>
    <property type="evidence" value="ECO:0007669"/>
    <property type="project" value="UniProtKB-KW"/>
</dbReference>
<dbReference type="RefSeq" id="WP_369601834.1">
    <property type="nucleotide sequence ID" value="NZ_CP154858.1"/>
</dbReference>
<feature type="transmembrane region" description="Helical" evidence="11">
    <location>
        <begin position="257"/>
        <end position="274"/>
    </location>
</feature>
<dbReference type="InterPro" id="IPR008250">
    <property type="entry name" value="ATPase_P-typ_transduc_dom_A_sf"/>
</dbReference>
<evidence type="ECO:0000256" key="1">
    <source>
        <dbReference type="ARBA" id="ARBA00004651"/>
    </source>
</evidence>
<dbReference type="InterPro" id="IPR006068">
    <property type="entry name" value="ATPase_P-typ_cation-transptr_C"/>
</dbReference>
<evidence type="ECO:0000256" key="4">
    <source>
        <dbReference type="ARBA" id="ARBA00022692"/>
    </source>
</evidence>
<dbReference type="FunFam" id="3.40.50.1000:FF:000028">
    <property type="entry name" value="Calcium-transporting P-type ATPase, putative"/>
    <property type="match status" value="1"/>
</dbReference>
<feature type="domain" description="Cation-transporting P-type ATPase N-terminal" evidence="12">
    <location>
        <begin position="14"/>
        <end position="88"/>
    </location>
</feature>
<dbReference type="GO" id="GO:0019829">
    <property type="term" value="F:ATPase-coupled monoatomic cation transmembrane transporter activity"/>
    <property type="evidence" value="ECO:0007669"/>
    <property type="project" value="UniProtKB-ARBA"/>
</dbReference>
<keyword evidence="10 11" id="KW-0472">Membrane</keyword>
<gene>
    <name evidence="13" type="ORF">AAIA72_02260</name>
</gene>
<dbReference type="GO" id="GO:0005886">
    <property type="term" value="C:plasma membrane"/>
    <property type="evidence" value="ECO:0007669"/>
    <property type="project" value="UniProtKB-SubCell"/>
</dbReference>
<dbReference type="KEGG" id="tcd:AAIA72_02260"/>
<dbReference type="PRINTS" id="PR00119">
    <property type="entry name" value="CATATPASE"/>
</dbReference>
<dbReference type="SUPFAM" id="SSF81665">
    <property type="entry name" value="Calcium ATPase, transmembrane domain M"/>
    <property type="match status" value="1"/>
</dbReference>
<evidence type="ECO:0000256" key="7">
    <source>
        <dbReference type="ARBA" id="ARBA00022840"/>
    </source>
</evidence>
<feature type="transmembrane region" description="Helical" evidence="11">
    <location>
        <begin position="286"/>
        <end position="308"/>
    </location>
</feature>
<dbReference type="SFLD" id="SFLDS00003">
    <property type="entry name" value="Haloacid_Dehalogenase"/>
    <property type="match status" value="1"/>
</dbReference>
<feature type="transmembrane region" description="Helical" evidence="11">
    <location>
        <begin position="92"/>
        <end position="108"/>
    </location>
</feature>
<evidence type="ECO:0000256" key="6">
    <source>
        <dbReference type="ARBA" id="ARBA00022741"/>
    </source>
</evidence>
<accession>A0AB39UY45</accession>
<dbReference type="EMBL" id="CP154858">
    <property type="protein sequence ID" value="XDT72831.1"/>
    <property type="molecule type" value="Genomic_DNA"/>
</dbReference>
<keyword evidence="6" id="KW-0547">Nucleotide-binding</keyword>
<dbReference type="GO" id="GO:0016887">
    <property type="term" value="F:ATP hydrolysis activity"/>
    <property type="evidence" value="ECO:0007669"/>
    <property type="project" value="InterPro"/>
</dbReference>
<dbReference type="Pfam" id="PF13246">
    <property type="entry name" value="Cation_ATPase"/>
    <property type="match status" value="1"/>
</dbReference>
<evidence type="ECO:0000313" key="13">
    <source>
        <dbReference type="EMBL" id="XDT72831.1"/>
    </source>
</evidence>
<dbReference type="AlphaFoldDB" id="A0AB39UY45"/>
<keyword evidence="4 11" id="KW-0812">Transmembrane</keyword>
<dbReference type="InterPro" id="IPR023298">
    <property type="entry name" value="ATPase_P-typ_TM_dom_sf"/>
</dbReference>
<dbReference type="Pfam" id="PF00690">
    <property type="entry name" value="Cation_ATPase_N"/>
    <property type="match status" value="1"/>
</dbReference>
<keyword evidence="8" id="KW-1278">Translocase</keyword>
<dbReference type="InterPro" id="IPR023214">
    <property type="entry name" value="HAD_sf"/>
</dbReference>
<dbReference type="InterPro" id="IPR036412">
    <property type="entry name" value="HAD-like_sf"/>
</dbReference>
<dbReference type="Pfam" id="PF08282">
    <property type="entry name" value="Hydrolase_3"/>
    <property type="match status" value="1"/>
</dbReference>
<dbReference type="SUPFAM" id="SSF81653">
    <property type="entry name" value="Calcium ATPase, transduction domain A"/>
    <property type="match status" value="1"/>
</dbReference>
<evidence type="ECO:0000256" key="10">
    <source>
        <dbReference type="ARBA" id="ARBA00023136"/>
    </source>
</evidence>
<keyword evidence="5" id="KW-0479">Metal-binding</keyword>
<dbReference type="GO" id="GO:0098662">
    <property type="term" value="P:inorganic cation transmembrane transport"/>
    <property type="evidence" value="ECO:0007669"/>
    <property type="project" value="UniProtKB-ARBA"/>
</dbReference>
<proteinExistence type="inferred from homology"/>
<dbReference type="InterPro" id="IPR023299">
    <property type="entry name" value="ATPase_P-typ_cyto_dom_N"/>
</dbReference>
<dbReference type="NCBIfam" id="TIGR01494">
    <property type="entry name" value="ATPase_P-type"/>
    <property type="match status" value="2"/>
</dbReference>
<dbReference type="GO" id="GO:0046873">
    <property type="term" value="F:metal ion transmembrane transporter activity"/>
    <property type="evidence" value="ECO:0007669"/>
    <property type="project" value="UniProtKB-ARBA"/>
</dbReference>
<dbReference type="GO" id="GO:0140352">
    <property type="term" value="P:export from cell"/>
    <property type="evidence" value="ECO:0007669"/>
    <property type="project" value="UniProtKB-ARBA"/>
</dbReference>
<evidence type="ECO:0000256" key="2">
    <source>
        <dbReference type="ARBA" id="ARBA00005675"/>
    </source>
</evidence>
<dbReference type="SUPFAM" id="SSF56784">
    <property type="entry name" value="HAD-like"/>
    <property type="match status" value="1"/>
</dbReference>
<dbReference type="FunFam" id="2.70.150.10:FF:000016">
    <property type="entry name" value="Calcium-transporting P-type ATPase putative"/>
    <property type="match status" value="1"/>
</dbReference>
<keyword evidence="3" id="KW-1003">Cell membrane</keyword>
<evidence type="ECO:0000256" key="11">
    <source>
        <dbReference type="SAM" id="Phobius"/>
    </source>
</evidence>
<dbReference type="SFLD" id="SFLDF00027">
    <property type="entry name" value="p-type_atpase"/>
    <property type="match status" value="1"/>
</dbReference>
<feature type="transmembrane region" description="Helical" evidence="11">
    <location>
        <begin position="68"/>
        <end position="86"/>
    </location>
</feature>
<feature type="transmembrane region" description="Helical" evidence="11">
    <location>
        <begin position="860"/>
        <end position="878"/>
    </location>
</feature>
<dbReference type="PRINTS" id="PR00120">
    <property type="entry name" value="HATPASE"/>
</dbReference>
<feature type="transmembrane region" description="Helical" evidence="11">
    <location>
        <begin position="792"/>
        <end position="810"/>
    </location>
</feature>
<feature type="transmembrane region" description="Helical" evidence="11">
    <location>
        <begin position="768"/>
        <end position="786"/>
    </location>
</feature>
<dbReference type="Pfam" id="PF00122">
    <property type="entry name" value="E1-E2_ATPase"/>
    <property type="match status" value="1"/>
</dbReference>
<name>A0AB39UY45_9GAMM</name>
<dbReference type="GO" id="GO:0015662">
    <property type="term" value="F:P-type ion transporter activity"/>
    <property type="evidence" value="ECO:0007669"/>
    <property type="project" value="UniProtKB-ARBA"/>
</dbReference>
<evidence type="ECO:0000259" key="12">
    <source>
        <dbReference type="SMART" id="SM00831"/>
    </source>
</evidence>
<dbReference type="InterPro" id="IPR044492">
    <property type="entry name" value="P_typ_ATPase_HD_dom"/>
</dbReference>
<comment type="similarity">
    <text evidence="2">Belongs to the cation transport ATPase (P-type) (TC 3.A.3) family. Type IIA subfamily.</text>
</comment>